<dbReference type="PANTHER" id="PTHR39179:SF1">
    <property type="entry name" value="SPORE COAT PROTEIN I"/>
    <property type="match status" value="1"/>
</dbReference>
<dbReference type="Gene3D" id="3.30.200.20">
    <property type="entry name" value="Phosphorylase Kinase, domain 1"/>
    <property type="match status" value="1"/>
</dbReference>
<gene>
    <name evidence="2" type="ORF">EJP77_07895</name>
</gene>
<dbReference type="Gene3D" id="3.90.1200.10">
    <property type="match status" value="1"/>
</dbReference>
<protein>
    <submittedName>
        <fullName evidence="2">Sporulation protein</fullName>
    </submittedName>
</protein>
<dbReference type="PANTHER" id="PTHR39179">
    <property type="entry name" value="SPORE COAT PROTEIN I"/>
    <property type="match status" value="1"/>
</dbReference>
<dbReference type="InterPro" id="IPR047175">
    <property type="entry name" value="CotS-like"/>
</dbReference>
<evidence type="ECO:0000313" key="3">
    <source>
        <dbReference type="Proteomes" id="UP000272464"/>
    </source>
</evidence>
<dbReference type="EMBL" id="RZNX01000002">
    <property type="protein sequence ID" value="RUT33557.1"/>
    <property type="molecule type" value="Genomic_DNA"/>
</dbReference>
<dbReference type="InterPro" id="IPR011009">
    <property type="entry name" value="Kinase-like_dom_sf"/>
</dbReference>
<dbReference type="Proteomes" id="UP000272464">
    <property type="component" value="Unassembled WGS sequence"/>
</dbReference>
<feature type="domain" description="Aminoglycoside phosphotransferase" evidence="1">
    <location>
        <begin position="23"/>
        <end position="244"/>
    </location>
</feature>
<dbReference type="AlphaFoldDB" id="A0A3S1DB88"/>
<name>A0A3S1DB88_9BACL</name>
<dbReference type="SUPFAM" id="SSF56112">
    <property type="entry name" value="Protein kinase-like (PK-like)"/>
    <property type="match status" value="1"/>
</dbReference>
<dbReference type="GO" id="GO:0042601">
    <property type="term" value="C:endospore-forming forespore"/>
    <property type="evidence" value="ECO:0007669"/>
    <property type="project" value="TreeGrafter"/>
</dbReference>
<sequence length="298" mass="34766">MSLWPIVETEYGIKIRSTTKVKDVYKVETDHATYCLKSYDFPEEEVRFITRILSCLDEHQFTRSQKVYPTVDMRAYITHEGAYYTLTNWVRGQQPKFSMTRDLRRGISTLAKFHLLATGFPALEAPESRIRYLSLPGEISEYKSLLLPYRSTGHLVDLCDEAVELLQQPKVLEVIQQEQINCSFVHGDYNYPNLVRDKKNAIHLIDFENTSMHVRVKDLAHILHRNSLWNAAGMLRLIEYYQRYRSMNASELNLLAALLTAPYHVVRNIRIGGFRSARPIIPSRGQLRKYQRELRALL</sequence>
<accession>A0A3S1DB88</accession>
<organism evidence="2 3">
    <name type="scientific">Paenibacillus zeisoli</name>
    <dbReference type="NCBI Taxonomy" id="2496267"/>
    <lineage>
        <taxon>Bacteria</taxon>
        <taxon>Bacillati</taxon>
        <taxon>Bacillota</taxon>
        <taxon>Bacilli</taxon>
        <taxon>Bacillales</taxon>
        <taxon>Paenibacillaceae</taxon>
        <taxon>Paenibacillus</taxon>
    </lineage>
</organism>
<dbReference type="RefSeq" id="WP_127198671.1">
    <property type="nucleotide sequence ID" value="NZ_RZNX01000002.1"/>
</dbReference>
<dbReference type="OrthoDB" id="9771902at2"/>
<proteinExistence type="predicted"/>
<evidence type="ECO:0000259" key="1">
    <source>
        <dbReference type="Pfam" id="PF01636"/>
    </source>
</evidence>
<keyword evidence="3" id="KW-1185">Reference proteome</keyword>
<evidence type="ECO:0000313" key="2">
    <source>
        <dbReference type="EMBL" id="RUT33557.1"/>
    </source>
</evidence>
<dbReference type="Pfam" id="PF01636">
    <property type="entry name" value="APH"/>
    <property type="match status" value="1"/>
</dbReference>
<dbReference type="InterPro" id="IPR002575">
    <property type="entry name" value="Aminoglycoside_PTrfase"/>
</dbReference>
<reference evidence="2 3" key="1">
    <citation type="submission" date="2018-12" db="EMBL/GenBank/DDBJ databases">
        <authorList>
            <person name="Sun L."/>
            <person name="Chen Z."/>
        </authorList>
    </citation>
    <scope>NUCLEOTIDE SEQUENCE [LARGE SCALE GENOMIC DNA]</scope>
    <source>
        <strain evidence="2 3">3-5-3</strain>
    </source>
</reference>
<comment type="caution">
    <text evidence="2">The sequence shown here is derived from an EMBL/GenBank/DDBJ whole genome shotgun (WGS) entry which is preliminary data.</text>
</comment>